<evidence type="ECO:0000313" key="2">
    <source>
        <dbReference type="Proteomes" id="UP001529085"/>
    </source>
</evidence>
<protein>
    <recommendedName>
        <fullName evidence="3">Arginyl-tRNA synthetase</fullName>
    </recommendedName>
</protein>
<organism evidence="1 2">
    <name type="scientific">Winogradskyella marincola</name>
    <dbReference type="NCBI Taxonomy" id="3037795"/>
    <lineage>
        <taxon>Bacteria</taxon>
        <taxon>Pseudomonadati</taxon>
        <taxon>Bacteroidota</taxon>
        <taxon>Flavobacteriia</taxon>
        <taxon>Flavobacteriales</taxon>
        <taxon>Flavobacteriaceae</taxon>
        <taxon>Winogradskyella</taxon>
    </lineage>
</organism>
<reference evidence="1 2" key="1">
    <citation type="submission" date="2023-03" db="EMBL/GenBank/DDBJ databases">
        <title>Strain YYF002 represents a novel species in the genus Winogradskyella isolated from seawater.</title>
        <authorList>
            <person name="Fu Z.-Y."/>
        </authorList>
    </citation>
    <scope>NUCLEOTIDE SEQUENCE [LARGE SCALE GENOMIC DNA]</scope>
    <source>
        <strain evidence="1 2">YYF002</strain>
    </source>
</reference>
<gene>
    <name evidence="1" type="ORF">P7122_11505</name>
</gene>
<comment type="caution">
    <text evidence="1">The sequence shown here is derived from an EMBL/GenBank/DDBJ whole genome shotgun (WGS) entry which is preliminary data.</text>
</comment>
<accession>A0ABT6G380</accession>
<dbReference type="EMBL" id="JARSBN010000006">
    <property type="protein sequence ID" value="MDG4716501.1"/>
    <property type="molecule type" value="Genomic_DNA"/>
</dbReference>
<keyword evidence="2" id="KW-1185">Reference proteome</keyword>
<dbReference type="Proteomes" id="UP001529085">
    <property type="component" value="Unassembled WGS sequence"/>
</dbReference>
<evidence type="ECO:0008006" key="3">
    <source>
        <dbReference type="Google" id="ProtNLM"/>
    </source>
</evidence>
<dbReference type="RefSeq" id="WP_278006128.1">
    <property type="nucleotide sequence ID" value="NZ_JARSBN010000006.1"/>
</dbReference>
<sequence length="145" mass="16897">MLIDTTHYNSEHKQIIADLVGSPFCLVQKLKLRGVGSKRMIVDEVSPNLQQVLNIVSDINYGNIELRPKGILIHITKGLKNFTWIIPYYHLVIYKINGSSIHAQGKFVHFRANKTFKENKKFFDKLIDQKTKHDMLYKMPDTLWI</sequence>
<name>A0ABT6G380_9FLAO</name>
<evidence type="ECO:0000313" key="1">
    <source>
        <dbReference type="EMBL" id="MDG4716501.1"/>
    </source>
</evidence>
<proteinExistence type="predicted"/>